<evidence type="ECO:0000313" key="9">
    <source>
        <dbReference type="EMBL" id="PHN08320.1"/>
    </source>
</evidence>
<dbReference type="Proteomes" id="UP000223913">
    <property type="component" value="Unassembled WGS sequence"/>
</dbReference>
<keyword evidence="2" id="KW-0444">Lipid biosynthesis</keyword>
<dbReference type="InterPro" id="IPR010137">
    <property type="entry name" value="Lipid_A_LpxA"/>
</dbReference>
<evidence type="ECO:0000313" key="10">
    <source>
        <dbReference type="Proteomes" id="UP000223913"/>
    </source>
</evidence>
<dbReference type="PANTHER" id="PTHR43480:SF1">
    <property type="entry name" value="ACYL-[ACYL-CARRIER-PROTEIN]--UDP-N-ACETYLGLUCOSAMINE O-ACYLTRANSFERASE, MITOCHONDRIAL-RELATED"/>
    <property type="match status" value="1"/>
</dbReference>
<dbReference type="RefSeq" id="WP_099148522.1">
    <property type="nucleotide sequence ID" value="NZ_PDUD01000002.1"/>
</dbReference>
<reference evidence="9 10" key="1">
    <citation type="submission" date="2017-10" db="EMBL/GenBank/DDBJ databases">
        <title>The draft genome sequence of Lewinella nigricans NBRC 102662.</title>
        <authorList>
            <person name="Wang K."/>
        </authorList>
    </citation>
    <scope>NUCLEOTIDE SEQUENCE [LARGE SCALE GENOMIC DNA]</scope>
    <source>
        <strain evidence="9 10">NBRC 102662</strain>
    </source>
</reference>
<keyword evidence="6" id="KW-0443">Lipid metabolism</keyword>
<evidence type="ECO:0000256" key="2">
    <source>
        <dbReference type="ARBA" id="ARBA00022516"/>
    </source>
</evidence>
<dbReference type="Gene3D" id="2.160.10.10">
    <property type="entry name" value="Hexapeptide repeat proteins"/>
    <property type="match status" value="1"/>
</dbReference>
<dbReference type="GO" id="GO:0016020">
    <property type="term" value="C:membrane"/>
    <property type="evidence" value="ECO:0007669"/>
    <property type="project" value="GOC"/>
</dbReference>
<dbReference type="PROSITE" id="PS00101">
    <property type="entry name" value="HEXAPEP_TRANSFERASES"/>
    <property type="match status" value="1"/>
</dbReference>
<keyword evidence="1" id="KW-0963">Cytoplasm</keyword>
<name>A0A2D0NIV1_FLAN2</name>
<evidence type="ECO:0000256" key="7">
    <source>
        <dbReference type="ARBA" id="ARBA00023315"/>
    </source>
</evidence>
<dbReference type="InterPro" id="IPR037157">
    <property type="entry name" value="Acetyltransf_C_sf"/>
</dbReference>
<comment type="caution">
    <text evidence="9">The sequence shown here is derived from an EMBL/GenBank/DDBJ whole genome shotgun (WGS) entry which is preliminary data.</text>
</comment>
<dbReference type="PIRSF" id="PIRSF000456">
    <property type="entry name" value="UDP-GlcNAc_acltr"/>
    <property type="match status" value="1"/>
</dbReference>
<evidence type="ECO:0000256" key="3">
    <source>
        <dbReference type="ARBA" id="ARBA00022556"/>
    </source>
</evidence>
<evidence type="ECO:0000256" key="5">
    <source>
        <dbReference type="ARBA" id="ARBA00022737"/>
    </source>
</evidence>
<keyword evidence="4 9" id="KW-0808">Transferase</keyword>
<dbReference type="NCBIfam" id="TIGR01852">
    <property type="entry name" value="lipid_A_lpxA"/>
    <property type="match status" value="1"/>
</dbReference>
<dbReference type="SUPFAM" id="SSF51161">
    <property type="entry name" value="Trimeric LpxA-like enzymes"/>
    <property type="match status" value="1"/>
</dbReference>
<dbReference type="Pfam" id="PF00132">
    <property type="entry name" value="Hexapep"/>
    <property type="match status" value="2"/>
</dbReference>
<proteinExistence type="predicted"/>
<evidence type="ECO:0000256" key="6">
    <source>
        <dbReference type="ARBA" id="ARBA00023098"/>
    </source>
</evidence>
<sequence>MKHSPSHSVIHPDAKIGSNVTIGPFCYIDGDVVIGDNTWIGPNVTIFDGARIGDDVKIFPGAVISGIPQDLKFEGEVTTAEIGSGSTIREYVTVNRGTKYAGKTVVGESCLLMAYVHVAHDCLLGNNVILANNVTLAGHVEIADWAILEGLVAVQQFTKIGGHSFIAGGSLVRKNVPPFIKAAREPLSYVGVNHVGLKRRSFTSEQINHIHEIYRILFVKGHNITNAINEINDTVASTPEREAILSFIKEADSGIVKGFQQINGSLYED</sequence>
<dbReference type="GO" id="GO:0009245">
    <property type="term" value="P:lipid A biosynthetic process"/>
    <property type="evidence" value="ECO:0007669"/>
    <property type="project" value="UniProtKB-KW"/>
</dbReference>
<gene>
    <name evidence="9" type="ORF">CRP01_03075</name>
</gene>
<dbReference type="PANTHER" id="PTHR43480">
    <property type="entry name" value="ACYL-[ACYL-CARRIER-PROTEIN]--UDP-N-ACETYLGLUCOSAMINE O-ACYLTRANSFERASE"/>
    <property type="match status" value="1"/>
</dbReference>
<organism evidence="9 10">
    <name type="scientific">Flavilitoribacter nigricans (strain ATCC 23147 / DSM 23189 / NBRC 102662 / NCIMB 1420 / SS-2)</name>
    <name type="common">Lewinella nigricans</name>
    <dbReference type="NCBI Taxonomy" id="1122177"/>
    <lineage>
        <taxon>Bacteria</taxon>
        <taxon>Pseudomonadati</taxon>
        <taxon>Bacteroidota</taxon>
        <taxon>Saprospiria</taxon>
        <taxon>Saprospirales</taxon>
        <taxon>Lewinellaceae</taxon>
        <taxon>Flavilitoribacter</taxon>
    </lineage>
</organism>
<accession>A0A2D0NIV1</accession>
<keyword evidence="3" id="KW-0441">Lipid A biosynthesis</keyword>
<evidence type="ECO:0000259" key="8">
    <source>
        <dbReference type="Pfam" id="PF13720"/>
    </source>
</evidence>
<feature type="domain" description="UDP N-acetylglucosamine O-acyltransferase C-terminal" evidence="8">
    <location>
        <begin position="176"/>
        <end position="256"/>
    </location>
</feature>
<dbReference type="Gene3D" id="1.20.1180.10">
    <property type="entry name" value="Udp N-acetylglucosamine O-acyltransferase, C-terminal domain"/>
    <property type="match status" value="1"/>
</dbReference>
<dbReference type="AlphaFoldDB" id="A0A2D0NIV1"/>
<keyword evidence="5" id="KW-0677">Repeat</keyword>
<dbReference type="InterPro" id="IPR029098">
    <property type="entry name" value="Acetyltransf_C"/>
</dbReference>
<dbReference type="InterPro" id="IPR018357">
    <property type="entry name" value="Hexapep_transf_CS"/>
</dbReference>
<evidence type="ECO:0000256" key="4">
    <source>
        <dbReference type="ARBA" id="ARBA00022679"/>
    </source>
</evidence>
<dbReference type="GO" id="GO:0008780">
    <property type="term" value="F:acyl-[acyl-carrier-protein]-UDP-N-acetylglucosamine O-acyltransferase activity"/>
    <property type="evidence" value="ECO:0007669"/>
    <property type="project" value="InterPro"/>
</dbReference>
<dbReference type="InterPro" id="IPR001451">
    <property type="entry name" value="Hexapep"/>
</dbReference>
<keyword evidence="7 9" id="KW-0012">Acyltransferase</keyword>
<dbReference type="EMBL" id="PDUD01000002">
    <property type="protein sequence ID" value="PHN08320.1"/>
    <property type="molecule type" value="Genomic_DNA"/>
</dbReference>
<dbReference type="Pfam" id="PF13720">
    <property type="entry name" value="Acetyltransf_11"/>
    <property type="match status" value="1"/>
</dbReference>
<dbReference type="InterPro" id="IPR011004">
    <property type="entry name" value="Trimer_LpxA-like_sf"/>
</dbReference>
<evidence type="ECO:0000256" key="1">
    <source>
        <dbReference type="ARBA" id="ARBA00022490"/>
    </source>
</evidence>
<dbReference type="NCBIfam" id="NF003657">
    <property type="entry name" value="PRK05289.1"/>
    <property type="match status" value="1"/>
</dbReference>
<dbReference type="OrthoDB" id="9807278at2"/>
<keyword evidence="10" id="KW-1185">Reference proteome</keyword>
<dbReference type="CDD" id="cd03351">
    <property type="entry name" value="LbH_UDP-GlcNAc_AT"/>
    <property type="match status" value="1"/>
</dbReference>
<protein>
    <submittedName>
        <fullName evidence="9">Acyl-[acyl-carrier-protein]--UDP-N-acetylglucosamine O-acyltransferase</fullName>
    </submittedName>
</protein>